<dbReference type="InterPro" id="IPR000719">
    <property type="entry name" value="Prot_kinase_dom"/>
</dbReference>
<dbReference type="VEuPathDB" id="ToxoDB:TGP89_227810"/>
<dbReference type="EMBL" id="AEYI02001061">
    <property type="protein sequence ID" value="KFG41994.1"/>
    <property type="molecule type" value="Genomic_DNA"/>
</dbReference>
<dbReference type="PROSITE" id="PS50011">
    <property type="entry name" value="PROTEIN_KINASE_DOM"/>
    <property type="match status" value="1"/>
</dbReference>
<keyword evidence="2" id="KW-0418">Kinase</keyword>
<gene>
    <name evidence="2" type="ORF">TGP89_227810</name>
</gene>
<evidence type="ECO:0000259" key="1">
    <source>
        <dbReference type="PROSITE" id="PS50011"/>
    </source>
</evidence>
<dbReference type="InterPro" id="IPR027916">
    <property type="entry name" value="Kinase-like_dom_ROP"/>
</dbReference>
<dbReference type="GO" id="GO:0005524">
    <property type="term" value="F:ATP binding"/>
    <property type="evidence" value="ECO:0007669"/>
    <property type="project" value="InterPro"/>
</dbReference>
<comment type="caution">
    <text evidence="2">The sequence shown here is derived from an EMBL/GenBank/DDBJ whole genome shotgun (WGS) entry which is preliminary data.</text>
</comment>
<keyword evidence="2" id="KW-0808">Transferase</keyword>
<dbReference type="GO" id="GO:0004672">
    <property type="term" value="F:protein kinase activity"/>
    <property type="evidence" value="ECO:0007669"/>
    <property type="project" value="InterPro"/>
</dbReference>
<dbReference type="SMART" id="SM00220">
    <property type="entry name" value="S_TKc"/>
    <property type="match status" value="1"/>
</dbReference>
<evidence type="ECO:0000313" key="2">
    <source>
        <dbReference type="EMBL" id="KFG41994.1"/>
    </source>
</evidence>
<name>A0A086KC76_TOXGO</name>
<dbReference type="Gene3D" id="1.10.510.10">
    <property type="entry name" value="Transferase(Phosphotransferase) domain 1"/>
    <property type="match status" value="1"/>
</dbReference>
<dbReference type="InterPro" id="IPR011009">
    <property type="entry name" value="Kinase-like_dom_sf"/>
</dbReference>
<dbReference type="Gene3D" id="3.30.200.20">
    <property type="entry name" value="Phosphorylase Kinase, domain 1"/>
    <property type="match status" value="1"/>
</dbReference>
<sequence length="526" mass="58166">MSSSRLVLVSKMVDSCARLACFCIGLFFCLAVWQHQAGHAYSATHHHAVNSDNKSFNDSAPHWTLNNQVLRDGTVQRESPSYLQQSSLPSNISPALELAALGQDPVRRRPQPVQVARTGTTTTGRVQLGRQVARVTPEELATMVEPSLKDLLNRSTLPQTPFVIETLRVFATPEGDTSLPYTMERILGAGAASIVIQAVQETVPQEPARRRRSWFSRLRKSHAPADTRPRVALRFPVVDVRKKQQELPEVPEAELLSQLAEEQLRLEIHKAALVSSAAGTEGNFDSEWGFALPFRVGRLSNEGLVLAMDGSGKAILNFVTVSPAMMCDLHTLRSSSRTPAMDEFVVMRVLQLAANLERLQLTHLDITDENVLVGRDGQVFLGGFQHVRAKDGGISCGKIPSVTFTDPRLAHCAVNNPGSYAAVNPAVDAWMAGMMLLRWFCGDVFFNRRSSLAEPRQAVQVLAQLQADFIAANDYMVSFPAFTQWDRCRHHVNERFQFIIQSLLDVNPYKRGAPSAQLTAYFPVTG</sequence>
<organism evidence="2 3">
    <name type="scientific">Toxoplasma gondii p89</name>
    <dbReference type="NCBI Taxonomy" id="943119"/>
    <lineage>
        <taxon>Eukaryota</taxon>
        <taxon>Sar</taxon>
        <taxon>Alveolata</taxon>
        <taxon>Apicomplexa</taxon>
        <taxon>Conoidasida</taxon>
        <taxon>Coccidia</taxon>
        <taxon>Eucoccidiorida</taxon>
        <taxon>Eimeriorina</taxon>
        <taxon>Sarcocystidae</taxon>
        <taxon>Toxoplasma</taxon>
    </lineage>
</organism>
<dbReference type="Pfam" id="PF14531">
    <property type="entry name" value="Kinase-like"/>
    <property type="match status" value="1"/>
</dbReference>
<evidence type="ECO:0000313" key="3">
    <source>
        <dbReference type="Proteomes" id="UP000028828"/>
    </source>
</evidence>
<dbReference type="SUPFAM" id="SSF56112">
    <property type="entry name" value="Protein kinase-like (PK-like)"/>
    <property type="match status" value="1"/>
</dbReference>
<dbReference type="Proteomes" id="UP000028828">
    <property type="component" value="Unassembled WGS sequence"/>
</dbReference>
<protein>
    <submittedName>
        <fullName evidence="2">Rhoptry kinase family protein ROP11 (Incomplete catalytic triad)</fullName>
    </submittedName>
</protein>
<proteinExistence type="predicted"/>
<accession>A0A086KC76</accession>
<dbReference type="AlphaFoldDB" id="A0A086KC76"/>
<feature type="domain" description="Protein kinase" evidence="1">
    <location>
        <begin position="181"/>
        <end position="522"/>
    </location>
</feature>
<dbReference type="OrthoDB" id="4177236at2759"/>
<reference evidence="2 3" key="1">
    <citation type="submission" date="2014-03" db="EMBL/GenBank/DDBJ databases">
        <authorList>
            <person name="Sibley D."/>
            <person name="Venepally P."/>
            <person name="Karamycheva S."/>
            <person name="Hadjithomas M."/>
            <person name="Khan A."/>
            <person name="Brunk B."/>
            <person name="Roos D."/>
            <person name="Caler E."/>
            <person name="Lorenzi H."/>
        </authorList>
    </citation>
    <scope>NUCLEOTIDE SEQUENCE [LARGE SCALE GENOMIC DNA]</scope>
    <source>
        <strain evidence="3">p89</strain>
    </source>
</reference>